<keyword evidence="7" id="KW-1185">Reference proteome</keyword>
<dbReference type="STRING" id="81972.D7L331"/>
<comment type="pathway">
    <text evidence="1">Glycan metabolism; pectin degradation; 2-dehydro-3-deoxy-D-gluconate from pectin: step 1/5.</text>
</comment>
<dbReference type="EMBL" id="GL348715">
    <property type="protein sequence ID" value="EFH61290.1"/>
    <property type="molecule type" value="Genomic_DNA"/>
</dbReference>
<name>D7L331_ARALL</name>
<dbReference type="InterPro" id="IPR011050">
    <property type="entry name" value="Pectin_lyase_fold/virulence"/>
</dbReference>
<keyword evidence="2" id="KW-0378">Hydrolase</keyword>
<dbReference type="InterPro" id="IPR000070">
    <property type="entry name" value="Pectinesterase_cat"/>
</dbReference>
<dbReference type="Gramene" id="scaffold_301669.1">
    <property type="protein sequence ID" value="scaffold_301669.1"/>
    <property type="gene ID" value="scaffold_301669.1"/>
</dbReference>
<dbReference type="AlphaFoldDB" id="D7L331"/>
<evidence type="ECO:0000256" key="4">
    <source>
        <dbReference type="SAM" id="SignalP"/>
    </source>
</evidence>
<feature type="chain" id="PRO_5011119900" description="Pectinesterase catalytic domain-containing protein" evidence="4">
    <location>
        <begin position="24"/>
        <end position="85"/>
    </location>
</feature>
<dbReference type="Pfam" id="PF01095">
    <property type="entry name" value="Pectinesterase"/>
    <property type="match status" value="1"/>
</dbReference>
<dbReference type="GO" id="GO:0045490">
    <property type="term" value="P:pectin catabolic process"/>
    <property type="evidence" value="ECO:0007669"/>
    <property type="project" value="UniProtKB-UniPathway"/>
</dbReference>
<protein>
    <recommendedName>
        <fullName evidence="5">Pectinesterase catalytic domain-containing protein</fullName>
    </recommendedName>
</protein>
<dbReference type="Proteomes" id="UP000008694">
    <property type="component" value="Unassembled WGS sequence"/>
</dbReference>
<sequence length="85" mass="9280">MTEKCFLIGIIIFFLSQSQTVTCFTEDFEFLKKISCELTPKVTVAAEGSGDFFTITAGLVAISKKNGRVVIHVKAGLYAENVVIT</sequence>
<keyword evidence="3" id="KW-0063">Aspartyl esterase</keyword>
<evidence type="ECO:0000259" key="5">
    <source>
        <dbReference type="Pfam" id="PF01095"/>
    </source>
</evidence>
<dbReference type="UniPathway" id="UPA00545">
    <property type="reaction ID" value="UER00823"/>
</dbReference>
<feature type="domain" description="Pectinesterase catalytic" evidence="5">
    <location>
        <begin position="42"/>
        <end position="84"/>
    </location>
</feature>
<dbReference type="Gene3D" id="2.160.20.10">
    <property type="entry name" value="Single-stranded right-handed beta-helix, Pectin lyase-like"/>
    <property type="match status" value="1"/>
</dbReference>
<evidence type="ECO:0000313" key="6">
    <source>
        <dbReference type="EMBL" id="EFH61290.1"/>
    </source>
</evidence>
<dbReference type="SUPFAM" id="SSF51126">
    <property type="entry name" value="Pectin lyase-like"/>
    <property type="match status" value="1"/>
</dbReference>
<gene>
    <name evidence="6" type="ORF">ARALYDRAFT_897699</name>
</gene>
<evidence type="ECO:0000256" key="3">
    <source>
        <dbReference type="ARBA" id="ARBA00023085"/>
    </source>
</evidence>
<dbReference type="GO" id="GO:0042545">
    <property type="term" value="P:cell wall modification"/>
    <property type="evidence" value="ECO:0007669"/>
    <property type="project" value="InterPro"/>
</dbReference>
<evidence type="ECO:0000256" key="2">
    <source>
        <dbReference type="ARBA" id="ARBA00022801"/>
    </source>
</evidence>
<accession>D7L331</accession>
<evidence type="ECO:0000313" key="7">
    <source>
        <dbReference type="Proteomes" id="UP000008694"/>
    </source>
</evidence>
<dbReference type="HOGENOM" id="CLU_2515701_0_0_1"/>
<feature type="signal peptide" evidence="4">
    <location>
        <begin position="1"/>
        <end position="23"/>
    </location>
</feature>
<organism evidence="7">
    <name type="scientific">Arabidopsis lyrata subsp. lyrata</name>
    <name type="common">Lyre-leaved rock-cress</name>
    <dbReference type="NCBI Taxonomy" id="81972"/>
    <lineage>
        <taxon>Eukaryota</taxon>
        <taxon>Viridiplantae</taxon>
        <taxon>Streptophyta</taxon>
        <taxon>Embryophyta</taxon>
        <taxon>Tracheophyta</taxon>
        <taxon>Spermatophyta</taxon>
        <taxon>Magnoliopsida</taxon>
        <taxon>eudicotyledons</taxon>
        <taxon>Gunneridae</taxon>
        <taxon>Pentapetalae</taxon>
        <taxon>rosids</taxon>
        <taxon>malvids</taxon>
        <taxon>Brassicales</taxon>
        <taxon>Brassicaceae</taxon>
        <taxon>Camelineae</taxon>
        <taxon>Arabidopsis</taxon>
    </lineage>
</organism>
<keyword evidence="4" id="KW-0732">Signal</keyword>
<dbReference type="GO" id="GO:0030599">
    <property type="term" value="F:pectinesterase activity"/>
    <property type="evidence" value="ECO:0007669"/>
    <property type="project" value="InterPro"/>
</dbReference>
<proteinExistence type="predicted"/>
<evidence type="ECO:0000256" key="1">
    <source>
        <dbReference type="ARBA" id="ARBA00005184"/>
    </source>
</evidence>
<reference evidence="7" key="1">
    <citation type="journal article" date="2011" name="Nat. Genet.">
        <title>The Arabidopsis lyrata genome sequence and the basis of rapid genome size change.</title>
        <authorList>
            <person name="Hu T.T."/>
            <person name="Pattyn P."/>
            <person name="Bakker E.G."/>
            <person name="Cao J."/>
            <person name="Cheng J.-F."/>
            <person name="Clark R.M."/>
            <person name="Fahlgren N."/>
            <person name="Fawcett J.A."/>
            <person name="Grimwood J."/>
            <person name="Gundlach H."/>
            <person name="Haberer G."/>
            <person name="Hollister J.D."/>
            <person name="Ossowski S."/>
            <person name="Ottilar R.P."/>
            <person name="Salamov A.A."/>
            <person name="Schneeberger K."/>
            <person name="Spannagl M."/>
            <person name="Wang X."/>
            <person name="Yang L."/>
            <person name="Nasrallah M.E."/>
            <person name="Bergelson J."/>
            <person name="Carrington J.C."/>
            <person name="Gaut B.S."/>
            <person name="Schmutz J."/>
            <person name="Mayer K.F.X."/>
            <person name="Van de Peer Y."/>
            <person name="Grigoriev I.V."/>
            <person name="Nordborg M."/>
            <person name="Weigel D."/>
            <person name="Guo Y.-L."/>
        </authorList>
    </citation>
    <scope>NUCLEOTIDE SEQUENCE [LARGE SCALE GENOMIC DNA]</scope>
    <source>
        <strain evidence="7">cv. MN47</strain>
    </source>
</reference>
<dbReference type="InterPro" id="IPR012334">
    <property type="entry name" value="Pectin_lyas_fold"/>
</dbReference>